<dbReference type="EMBL" id="CASHTH010001715">
    <property type="protein sequence ID" value="CAI8018956.1"/>
    <property type="molecule type" value="Genomic_DNA"/>
</dbReference>
<evidence type="ECO:0000313" key="3">
    <source>
        <dbReference type="Proteomes" id="UP001174909"/>
    </source>
</evidence>
<accession>A0AA35WJ27</accession>
<sequence>MFNSRVLQQLSFVHALTRRCVSCVPLWVSLALCVLCVVPGGATVSVQAGFNNSRCDGRGVCSNDPLLYICTVNNSPADKAVVHLPSGQTVALDRDSNIQIEGGLPNGVVVDSYYARVDYVVINYCLALIIERASLLNGSITCDGNSLSAPAKDSECQIATEHRAHTHTHCIRVIQSNQQWTGSVKRPPCNGETIQ</sequence>
<keyword evidence="3" id="KW-1185">Reference proteome</keyword>
<feature type="chain" id="PRO_5041426774" evidence="1">
    <location>
        <begin position="43"/>
        <end position="195"/>
    </location>
</feature>
<name>A0AA35WJ27_GEOBA</name>
<dbReference type="AlphaFoldDB" id="A0AA35WJ27"/>
<feature type="signal peptide" evidence="1">
    <location>
        <begin position="1"/>
        <end position="42"/>
    </location>
</feature>
<evidence type="ECO:0000256" key="1">
    <source>
        <dbReference type="SAM" id="SignalP"/>
    </source>
</evidence>
<evidence type="ECO:0000313" key="2">
    <source>
        <dbReference type="EMBL" id="CAI8018956.1"/>
    </source>
</evidence>
<reference evidence="2" key="1">
    <citation type="submission" date="2023-03" db="EMBL/GenBank/DDBJ databases">
        <authorList>
            <person name="Steffen K."/>
            <person name="Cardenas P."/>
        </authorList>
    </citation>
    <scope>NUCLEOTIDE SEQUENCE</scope>
</reference>
<comment type="caution">
    <text evidence="2">The sequence shown here is derived from an EMBL/GenBank/DDBJ whole genome shotgun (WGS) entry which is preliminary data.</text>
</comment>
<protein>
    <submittedName>
        <fullName evidence="2">Uncharacterized protein</fullName>
    </submittedName>
</protein>
<organism evidence="2 3">
    <name type="scientific">Geodia barretti</name>
    <name type="common">Barrett's horny sponge</name>
    <dbReference type="NCBI Taxonomy" id="519541"/>
    <lineage>
        <taxon>Eukaryota</taxon>
        <taxon>Metazoa</taxon>
        <taxon>Porifera</taxon>
        <taxon>Demospongiae</taxon>
        <taxon>Heteroscleromorpha</taxon>
        <taxon>Tetractinellida</taxon>
        <taxon>Astrophorina</taxon>
        <taxon>Geodiidae</taxon>
        <taxon>Geodia</taxon>
    </lineage>
</organism>
<proteinExistence type="predicted"/>
<dbReference type="Proteomes" id="UP001174909">
    <property type="component" value="Unassembled WGS sequence"/>
</dbReference>
<gene>
    <name evidence="2" type="ORF">GBAR_LOCUS11440</name>
</gene>
<keyword evidence="1" id="KW-0732">Signal</keyword>